<comment type="similarity">
    <text evidence="1">Belongs to the MDM20/NAA25 family.</text>
</comment>
<dbReference type="SUPFAM" id="SSF48452">
    <property type="entry name" value="TPR-like"/>
    <property type="match status" value="1"/>
</dbReference>
<dbReference type="EMBL" id="CP144523">
    <property type="protein sequence ID" value="WWC69868.1"/>
    <property type="molecule type" value="Genomic_DNA"/>
</dbReference>
<proteinExistence type="inferred from homology"/>
<gene>
    <name evidence="2" type="ORF">I206_07763</name>
    <name evidence="3" type="ORF">I206_103811</name>
</gene>
<dbReference type="InterPro" id="IPR019183">
    <property type="entry name" value="NAA25_NatB_aux_su"/>
</dbReference>
<reference evidence="3" key="4">
    <citation type="submission" date="2024-02" db="EMBL/GenBank/DDBJ databases">
        <title>Comparative genomics of Cryptococcus and Kwoniella reveals pathogenesis evolution and contrasting modes of karyotype evolution via chromosome fusion or intercentromeric recombination.</title>
        <authorList>
            <person name="Coelho M.A."/>
            <person name="David-Palma M."/>
            <person name="Shea T."/>
            <person name="Bowers K."/>
            <person name="McGinley-Smith S."/>
            <person name="Mohammad A.W."/>
            <person name="Gnirke A."/>
            <person name="Yurkov A.M."/>
            <person name="Nowrousian M."/>
            <person name="Sun S."/>
            <person name="Cuomo C.A."/>
            <person name="Heitman J."/>
        </authorList>
    </citation>
    <scope>NUCLEOTIDE SEQUENCE</scope>
    <source>
        <strain evidence="3">CBS 10737</strain>
    </source>
</reference>
<evidence type="ECO:0000313" key="4">
    <source>
        <dbReference type="Proteomes" id="UP000094020"/>
    </source>
</evidence>
<dbReference type="Gene3D" id="1.25.40.1040">
    <property type="match status" value="1"/>
</dbReference>
<dbReference type="Proteomes" id="UP000094020">
    <property type="component" value="Chromosome 5"/>
</dbReference>
<dbReference type="RefSeq" id="XP_019007502.1">
    <property type="nucleotide sequence ID" value="XM_019159450.1"/>
</dbReference>
<dbReference type="STRING" id="1296096.A0A1B9HSM8"/>
<dbReference type="Pfam" id="PF09797">
    <property type="entry name" value="NatB_MDM20"/>
    <property type="match status" value="1"/>
</dbReference>
<reference evidence="3" key="2">
    <citation type="submission" date="2013-07" db="EMBL/GenBank/DDBJ databases">
        <authorList>
            <consortium name="The Broad Institute Genome Sequencing Platform"/>
            <person name="Cuomo C."/>
            <person name="Litvintseva A."/>
            <person name="Chen Y."/>
            <person name="Heitman J."/>
            <person name="Sun S."/>
            <person name="Springer D."/>
            <person name="Dromer F."/>
            <person name="Young S.K."/>
            <person name="Zeng Q."/>
            <person name="Gargeya S."/>
            <person name="Fitzgerald M."/>
            <person name="Abouelleil A."/>
            <person name="Alvarado L."/>
            <person name="Berlin A.M."/>
            <person name="Chapman S.B."/>
            <person name="Dewar J."/>
            <person name="Goldberg J."/>
            <person name="Griggs A."/>
            <person name="Gujja S."/>
            <person name="Hansen M."/>
            <person name="Howarth C."/>
            <person name="Imamovic A."/>
            <person name="Larimer J."/>
            <person name="McCowan C."/>
            <person name="Murphy C."/>
            <person name="Pearson M."/>
            <person name="Priest M."/>
            <person name="Roberts A."/>
            <person name="Saif S."/>
            <person name="Shea T."/>
            <person name="Sykes S."/>
            <person name="Wortman J."/>
            <person name="Nusbaum C."/>
            <person name="Birren B."/>
        </authorList>
    </citation>
    <scope>NUCLEOTIDE SEQUENCE</scope>
    <source>
        <strain evidence="3">CBS 10737</strain>
    </source>
</reference>
<dbReference type="OrthoDB" id="1874341at2759"/>
<dbReference type="KEGG" id="kpin:30176132"/>
<dbReference type="EMBL" id="KV700118">
    <property type="protein sequence ID" value="OCF46283.1"/>
    <property type="molecule type" value="Genomic_DNA"/>
</dbReference>
<accession>A0A1B9HSM8</accession>
<protein>
    <submittedName>
        <fullName evidence="2">Uncharacterized protein</fullName>
    </submittedName>
</protein>
<dbReference type="PANTHER" id="PTHR22767">
    <property type="entry name" value="N-TERMINAL ACETYLTRANSFERASE-RELATED"/>
    <property type="match status" value="1"/>
</dbReference>
<dbReference type="AlphaFoldDB" id="A0A1B9HSM8"/>
<dbReference type="InterPro" id="IPR011990">
    <property type="entry name" value="TPR-like_helical_dom_sf"/>
</dbReference>
<sequence>MSKLQAQWELEERKLQSVYDDVSSHRLAPAQSTLTRYLKKNPKSQPALILKLYINQKLGSADDDELLKSYKQIKSLGEMTGRGVWWVGLIFRNMGRTDLALDLYDELSNKHSDNPALLEQVFLHAAAANNVESLVNSSRKLFNLTRDQRWARSSAWSEWLKNAPQPTPSVQFPSSAPTNSLKIALLLLNTSKSPQHTSETLWLKAQILLSSGQLQEALKFLKQEGKHGGTVRLWWRMEFAREILRRMSDQEYDREVLKKGWEDEIQWVTQLFKSDKESQRNYAYYRHLLLSFESLLLLSNIDNLKSVSDLLHDLELDIGKRERSPLLAQLELQSILRKHTVESDVVLDSPNWLKAVEKYWIQWGSKGSVVSELEGIVFVNEPEKKRLVAEFMEKQASQQHTDEQSYREQVNAHIYLLRFKSSDWTFETQAINVYWQLYLSGLQYGKNLPKTDVNPANQIGLITVSLLMELWSKDKSKSDLIVKSIMYLEYIVKNSPACAHARYLLIRLYRLIGASSLIAPHLTSLKISEIQLDNLLHVFTERGAAESIYSNNQEIWTDHMKKSGEMYQRTSIDFPEYVKESLSNETYSKIHSIQYIHKSLSNSITNHSRTIEQARLATYISAPFGTKLMKKLDLAIESIPIDLRNWELIFEIGGNRPLIKDLTTLGGSQINENWIKSFARLYRDLGVFINGEKVENGEISIEGLLPYEASLISNANKLLVVASKALSGAEGVSEMDLKMIFTENIQIISSSFSSRWEEIQAFTCLYELIKIFDMVLNHLIEFNKSLKGKNKSSVLVQLINDLKAIKDTLKEDLKPALKRLEELNKLEVDWQGINENWIEDENSIELGQNINTSRKDCLIKIKSLLAGIIDVPKNINNGIGKKK</sequence>
<dbReference type="GeneID" id="30176132"/>
<evidence type="ECO:0000313" key="2">
    <source>
        <dbReference type="EMBL" id="OCF46283.1"/>
    </source>
</evidence>
<name>A0A1B9HSM8_9TREE</name>
<reference evidence="2" key="1">
    <citation type="submission" date="2013-07" db="EMBL/GenBank/DDBJ databases">
        <title>The Genome Sequence of Cryptococcus pinus CBS10737.</title>
        <authorList>
            <consortium name="The Broad Institute Genome Sequencing Platform"/>
            <person name="Cuomo C."/>
            <person name="Litvintseva A."/>
            <person name="Chen Y."/>
            <person name="Heitman J."/>
            <person name="Sun S."/>
            <person name="Springer D."/>
            <person name="Dromer F."/>
            <person name="Young S.K."/>
            <person name="Zeng Q."/>
            <person name="Gargeya S."/>
            <person name="Fitzgerald M."/>
            <person name="Abouelleil A."/>
            <person name="Alvarado L."/>
            <person name="Berlin A.M."/>
            <person name="Chapman S.B."/>
            <person name="Dewar J."/>
            <person name="Goldberg J."/>
            <person name="Griggs A."/>
            <person name="Gujja S."/>
            <person name="Hansen M."/>
            <person name="Howarth C."/>
            <person name="Imamovic A."/>
            <person name="Larimer J."/>
            <person name="McCowan C."/>
            <person name="Murphy C."/>
            <person name="Pearson M."/>
            <person name="Priest M."/>
            <person name="Roberts A."/>
            <person name="Saif S."/>
            <person name="Shea T."/>
            <person name="Sykes S."/>
            <person name="Wortman J."/>
            <person name="Nusbaum C."/>
            <person name="Birren B."/>
        </authorList>
    </citation>
    <scope>NUCLEOTIDE SEQUENCE [LARGE SCALE GENOMIC DNA]</scope>
    <source>
        <strain evidence="2">CBS 10737</strain>
    </source>
</reference>
<keyword evidence="4" id="KW-1185">Reference proteome</keyword>
<reference evidence="2" key="3">
    <citation type="submission" date="2016-07" db="EMBL/GenBank/DDBJ databases">
        <title>Evolution of pathogenesis and genome organization in the Tremellales.</title>
        <authorList>
            <person name="Cuomo C."/>
            <person name="Litvintseva A."/>
            <person name="Heitman J."/>
            <person name="Chen Y."/>
            <person name="Sun S."/>
            <person name="Springer D."/>
            <person name="Dromer F."/>
            <person name="Young S."/>
            <person name="Zeng Q."/>
            <person name="Chapman S."/>
            <person name="Gujja S."/>
            <person name="Saif S."/>
            <person name="Birren B."/>
        </authorList>
    </citation>
    <scope>NUCLEOTIDE SEQUENCE</scope>
    <source>
        <strain evidence="2">CBS 10737</strain>
    </source>
</reference>
<organism evidence="2">
    <name type="scientific">Kwoniella pini CBS 10737</name>
    <dbReference type="NCBI Taxonomy" id="1296096"/>
    <lineage>
        <taxon>Eukaryota</taxon>
        <taxon>Fungi</taxon>
        <taxon>Dikarya</taxon>
        <taxon>Basidiomycota</taxon>
        <taxon>Agaricomycotina</taxon>
        <taxon>Tremellomycetes</taxon>
        <taxon>Tremellales</taxon>
        <taxon>Cryptococcaceae</taxon>
        <taxon>Kwoniella</taxon>
    </lineage>
</organism>
<dbReference type="GO" id="GO:0031416">
    <property type="term" value="C:NatB complex"/>
    <property type="evidence" value="ECO:0007669"/>
    <property type="project" value="TreeGrafter"/>
</dbReference>
<dbReference type="PANTHER" id="PTHR22767:SF3">
    <property type="entry name" value="N-ALPHA-ACETYLTRANSFERASE 25, NATB AUXILIARY SUBUNIT"/>
    <property type="match status" value="1"/>
</dbReference>
<evidence type="ECO:0000313" key="3">
    <source>
        <dbReference type="EMBL" id="WWC69868.1"/>
    </source>
</evidence>
<evidence type="ECO:0000256" key="1">
    <source>
        <dbReference type="ARBA" id="ARBA00006298"/>
    </source>
</evidence>